<dbReference type="Pfam" id="PF00271">
    <property type="entry name" value="Helicase_C"/>
    <property type="match status" value="1"/>
</dbReference>
<dbReference type="Gene3D" id="3.40.50.300">
    <property type="entry name" value="P-loop containing nucleotide triphosphate hydrolases"/>
    <property type="match status" value="2"/>
</dbReference>
<evidence type="ECO:0000259" key="12">
    <source>
        <dbReference type="PROSITE" id="PS51194"/>
    </source>
</evidence>
<keyword evidence="6" id="KW-0067">ATP-binding</keyword>
<dbReference type="InParanoid" id="A0A2R5GN48"/>
<dbReference type="CDD" id="cd18787">
    <property type="entry name" value="SF2_C_DEAD"/>
    <property type="match status" value="1"/>
</dbReference>
<comment type="catalytic activity">
    <reaction evidence="8">
        <text>ATP + H2O = ADP + phosphate + H(+)</text>
        <dbReference type="Rhea" id="RHEA:13065"/>
        <dbReference type="ChEBI" id="CHEBI:15377"/>
        <dbReference type="ChEBI" id="CHEBI:15378"/>
        <dbReference type="ChEBI" id="CHEBI:30616"/>
        <dbReference type="ChEBI" id="CHEBI:43474"/>
        <dbReference type="ChEBI" id="CHEBI:456216"/>
        <dbReference type="EC" id="3.6.4.13"/>
    </reaction>
</comment>
<dbReference type="InterPro" id="IPR011545">
    <property type="entry name" value="DEAD/DEAH_box_helicase_dom"/>
</dbReference>
<feature type="domain" description="Helicase C-terminal" evidence="12">
    <location>
        <begin position="304"/>
        <end position="453"/>
    </location>
</feature>
<evidence type="ECO:0000256" key="6">
    <source>
        <dbReference type="ARBA" id="ARBA00022840"/>
    </source>
</evidence>
<feature type="short sequence motif" description="Q motif" evidence="9">
    <location>
        <begin position="73"/>
        <end position="101"/>
    </location>
</feature>
<proteinExistence type="inferred from homology"/>
<keyword evidence="5 14" id="KW-0347">Helicase</keyword>
<feature type="compositionally biased region" description="Basic and acidic residues" evidence="10">
    <location>
        <begin position="642"/>
        <end position="664"/>
    </location>
</feature>
<dbReference type="PROSITE" id="PS00039">
    <property type="entry name" value="DEAD_ATP_HELICASE"/>
    <property type="match status" value="1"/>
</dbReference>
<dbReference type="SMART" id="SM01123">
    <property type="entry name" value="DBP10CT"/>
    <property type="match status" value="1"/>
</dbReference>
<keyword evidence="7" id="KW-0694">RNA-binding</keyword>
<evidence type="ECO:0000256" key="8">
    <source>
        <dbReference type="ARBA" id="ARBA00047984"/>
    </source>
</evidence>
<dbReference type="SUPFAM" id="SSF52540">
    <property type="entry name" value="P-loop containing nucleoside triphosphate hydrolases"/>
    <property type="match status" value="1"/>
</dbReference>
<feature type="compositionally biased region" description="Low complexity" evidence="10">
    <location>
        <begin position="61"/>
        <end position="74"/>
    </location>
</feature>
<evidence type="ECO:0000313" key="14">
    <source>
        <dbReference type="EMBL" id="GBG31158.1"/>
    </source>
</evidence>
<evidence type="ECO:0000256" key="4">
    <source>
        <dbReference type="ARBA" id="ARBA00022801"/>
    </source>
</evidence>
<dbReference type="Pfam" id="PF08147">
    <property type="entry name" value="DBP10CT"/>
    <property type="match status" value="1"/>
</dbReference>
<keyword evidence="3" id="KW-0547">Nucleotide-binding</keyword>
<feature type="region of interest" description="Disordered" evidence="10">
    <location>
        <begin position="586"/>
        <end position="688"/>
    </location>
</feature>
<dbReference type="GO" id="GO:0003724">
    <property type="term" value="F:RNA helicase activity"/>
    <property type="evidence" value="ECO:0007669"/>
    <property type="project" value="UniProtKB-EC"/>
</dbReference>
<dbReference type="PANTHER" id="PTHR47959">
    <property type="entry name" value="ATP-DEPENDENT RNA HELICASE RHLE-RELATED"/>
    <property type="match status" value="1"/>
</dbReference>
<dbReference type="PROSITE" id="PS51195">
    <property type="entry name" value="Q_MOTIF"/>
    <property type="match status" value="1"/>
</dbReference>
<feature type="compositionally biased region" description="Basic residues" evidence="10">
    <location>
        <begin position="927"/>
        <end position="936"/>
    </location>
</feature>
<dbReference type="GO" id="GO:0005829">
    <property type="term" value="C:cytosol"/>
    <property type="evidence" value="ECO:0007669"/>
    <property type="project" value="TreeGrafter"/>
</dbReference>
<dbReference type="SMART" id="SM00490">
    <property type="entry name" value="HELICc"/>
    <property type="match status" value="1"/>
</dbReference>
<dbReference type="InterPro" id="IPR014014">
    <property type="entry name" value="RNA_helicase_DEAD_Q_motif"/>
</dbReference>
<dbReference type="InterPro" id="IPR014001">
    <property type="entry name" value="Helicase_ATP-bd"/>
</dbReference>
<evidence type="ECO:0000256" key="7">
    <source>
        <dbReference type="ARBA" id="ARBA00022884"/>
    </source>
</evidence>
<reference evidence="14 15" key="1">
    <citation type="submission" date="2017-12" db="EMBL/GenBank/DDBJ databases">
        <title>Sequencing, de novo assembly and annotation of complete genome of a new Thraustochytrid species, strain FCC1311.</title>
        <authorList>
            <person name="Sedici K."/>
            <person name="Godart F."/>
            <person name="Aiese Cigliano R."/>
            <person name="Sanseverino W."/>
            <person name="Barakat M."/>
            <person name="Ortet P."/>
            <person name="Marechal E."/>
            <person name="Cagnac O."/>
            <person name="Amato A."/>
        </authorList>
    </citation>
    <scope>NUCLEOTIDE SEQUENCE [LARGE SCALE GENOMIC DNA]</scope>
</reference>
<feature type="compositionally biased region" description="Basic and acidic residues" evidence="10">
    <location>
        <begin position="856"/>
        <end position="872"/>
    </location>
</feature>
<dbReference type="Proteomes" id="UP000241890">
    <property type="component" value="Unassembled WGS sequence"/>
</dbReference>
<evidence type="ECO:0000256" key="2">
    <source>
        <dbReference type="ARBA" id="ARBA00012552"/>
    </source>
</evidence>
<dbReference type="Pfam" id="PF00270">
    <property type="entry name" value="DEAD"/>
    <property type="match status" value="1"/>
</dbReference>
<protein>
    <recommendedName>
        <fullName evidence="2">RNA helicase</fullName>
        <ecNumber evidence="2">3.6.4.13</ecNumber>
    </recommendedName>
</protein>
<dbReference type="PROSITE" id="PS51192">
    <property type="entry name" value="HELICASE_ATP_BIND_1"/>
    <property type="match status" value="1"/>
</dbReference>
<comment type="caution">
    <text evidence="14">The sequence shown here is derived from an EMBL/GenBank/DDBJ whole genome shotgun (WGS) entry which is preliminary data.</text>
</comment>
<evidence type="ECO:0000259" key="13">
    <source>
        <dbReference type="PROSITE" id="PS51195"/>
    </source>
</evidence>
<evidence type="ECO:0000256" key="1">
    <source>
        <dbReference type="ARBA" id="ARBA00010379"/>
    </source>
</evidence>
<evidence type="ECO:0000259" key="11">
    <source>
        <dbReference type="PROSITE" id="PS51192"/>
    </source>
</evidence>
<sequence length="936" mass="103070">MKGNGAKTKNLKRSREAMAASADPLNGQIEGFGDVDEHASAAKAKPKGKDASGLDATSTTGNGPASKKSKKSGGFQSLGLSRAVLNGIMKLGYNVPTPIQRKSLPSALGGRDIVAMARTGSGKTAAFLIPLLEKLKAHSAVVGARGLVLSPTRELAQQTYRFAIRMGKFTTLRACLLQGGDSLTAQFEALSNNPDVIVATPGRLVHLLAEVNDLSLKRVEVLVVDEADRLFEMGFALQLKEILDKVPEQRQTLLFSATMPVQLMEFARAGLQDPELIRLDAETKISENLKLAFFMIRTKEKMSALVHLLTEVIFKDELTIVFAATRHHVEYVKDLLWERSGIKCSAVFGSMDQLARQSNLDQFRKGETRVLVVTDVAARGIDIPLLNNVVNLEFPAQPKLFVHRVGRAARQGRSGTAYSFVTQDEMPYVVDLHLFLGRRMRGFDAVVDEDEVEVDRTVAKYDQTTMTPDDVDIGRFPQAIIDAENERLTSIIEDSPELEKLAKVVSNAHSLYVRTRKEASHRSVKRAKAIGTQPRVHPLLTTHGHGEAAADLDAQLRAIRGFRPGMTVFELEHSKNGHKLGEAASAMVKKRMAHGSVISKEHRRRSEQEASRKAEAVNREAAAAEDAETKDRGSAAENLADVDAKDQDRPEQPQRRRLSKAERKQLKKKGLPVVSPAVAPRDEESDKLTTVEALDAGAYRDPDAYIPSVPSDYDAAASLHLSINGAGGRSRDDQPSQASRLEDALLDLVPDDQNDIMSKQRTYHWDKRKKKYVKASMEEHIQAKRVKNESGTMIRIKNRGELYDKWQKKSRKRVSNAGGTEIDSGAVGSDAKLSTNVRLLARASRDAKSEMPNAHLAEEVKDEKTIRKERKEKQKRRDRNGPKKPGAVAAKRKRPEPVPKRAKGEPLESKHARSRIVVKGSGGGGGAKKKKFGSRK</sequence>
<evidence type="ECO:0000313" key="15">
    <source>
        <dbReference type="Proteomes" id="UP000241890"/>
    </source>
</evidence>
<dbReference type="PROSITE" id="PS51194">
    <property type="entry name" value="HELICASE_CTER"/>
    <property type="match status" value="1"/>
</dbReference>
<dbReference type="InterPro" id="IPR050079">
    <property type="entry name" value="DEAD_box_RNA_helicase"/>
</dbReference>
<accession>A0A2R5GN48</accession>
<comment type="similarity">
    <text evidence="1">Belongs to the DEAD box helicase family. DDX54/DBP10 subfamily.</text>
</comment>
<feature type="domain" description="Helicase ATP-binding" evidence="11">
    <location>
        <begin position="104"/>
        <end position="277"/>
    </location>
</feature>
<dbReference type="InterPro" id="IPR001650">
    <property type="entry name" value="Helicase_C-like"/>
</dbReference>
<organism evidence="14 15">
    <name type="scientific">Hondaea fermentalgiana</name>
    <dbReference type="NCBI Taxonomy" id="2315210"/>
    <lineage>
        <taxon>Eukaryota</taxon>
        <taxon>Sar</taxon>
        <taxon>Stramenopiles</taxon>
        <taxon>Bigyra</taxon>
        <taxon>Labyrinthulomycetes</taxon>
        <taxon>Thraustochytrida</taxon>
        <taxon>Thraustochytriidae</taxon>
        <taxon>Hondaea</taxon>
    </lineage>
</organism>
<dbReference type="GO" id="GO:0003723">
    <property type="term" value="F:RNA binding"/>
    <property type="evidence" value="ECO:0007669"/>
    <property type="project" value="UniProtKB-KW"/>
</dbReference>
<dbReference type="EMBL" id="BEYU01000092">
    <property type="protein sequence ID" value="GBG31158.1"/>
    <property type="molecule type" value="Genomic_DNA"/>
</dbReference>
<dbReference type="GO" id="GO:0016887">
    <property type="term" value="F:ATP hydrolysis activity"/>
    <property type="evidence" value="ECO:0007669"/>
    <property type="project" value="RHEA"/>
</dbReference>
<feature type="compositionally biased region" description="Basic and acidic residues" evidence="10">
    <location>
        <begin position="895"/>
        <end position="911"/>
    </location>
</feature>
<evidence type="ECO:0000256" key="9">
    <source>
        <dbReference type="PROSITE-ProRule" id="PRU00552"/>
    </source>
</evidence>
<dbReference type="GO" id="GO:0005730">
    <property type="term" value="C:nucleolus"/>
    <property type="evidence" value="ECO:0007669"/>
    <property type="project" value="UniProtKB-SubCell"/>
</dbReference>
<evidence type="ECO:0000256" key="10">
    <source>
        <dbReference type="SAM" id="MobiDB-lite"/>
    </source>
</evidence>
<dbReference type="OrthoDB" id="10261375at2759"/>
<dbReference type="SMART" id="SM00487">
    <property type="entry name" value="DEXDc"/>
    <property type="match status" value="1"/>
</dbReference>
<keyword evidence="4" id="KW-0378">Hydrolase</keyword>
<feature type="region of interest" description="Disordered" evidence="10">
    <location>
        <begin position="1"/>
        <end position="74"/>
    </location>
</feature>
<keyword evidence="15" id="KW-1185">Reference proteome</keyword>
<dbReference type="EC" id="3.6.4.13" evidence="2"/>
<feature type="domain" description="DEAD-box RNA helicase Q" evidence="13">
    <location>
        <begin position="73"/>
        <end position="101"/>
    </location>
</feature>
<feature type="region of interest" description="Disordered" evidence="10">
    <location>
        <begin position="807"/>
        <end position="936"/>
    </location>
</feature>
<dbReference type="AlphaFoldDB" id="A0A2R5GN48"/>
<evidence type="ECO:0000256" key="3">
    <source>
        <dbReference type="ARBA" id="ARBA00022741"/>
    </source>
</evidence>
<name>A0A2R5GN48_9STRA</name>
<dbReference type="PANTHER" id="PTHR47959:SF8">
    <property type="entry name" value="RNA HELICASE"/>
    <property type="match status" value="1"/>
</dbReference>
<dbReference type="InterPro" id="IPR000629">
    <property type="entry name" value="RNA-helicase_DEAD-box_CS"/>
</dbReference>
<dbReference type="InterPro" id="IPR012541">
    <property type="entry name" value="DBP10_C"/>
</dbReference>
<gene>
    <name evidence="14" type="ORF">FCC1311_073792</name>
</gene>
<feature type="compositionally biased region" description="Basic and acidic residues" evidence="10">
    <location>
        <begin position="604"/>
        <end position="618"/>
    </location>
</feature>
<dbReference type="InterPro" id="IPR027417">
    <property type="entry name" value="P-loop_NTPase"/>
</dbReference>
<dbReference type="GO" id="GO:0005524">
    <property type="term" value="F:ATP binding"/>
    <property type="evidence" value="ECO:0007669"/>
    <property type="project" value="UniProtKB-KW"/>
</dbReference>
<evidence type="ECO:0000256" key="5">
    <source>
        <dbReference type="ARBA" id="ARBA00022806"/>
    </source>
</evidence>